<dbReference type="Proteomes" id="UP000292423">
    <property type="component" value="Unassembled WGS sequence"/>
</dbReference>
<dbReference type="EC" id="3.5.2.6" evidence="3"/>
<dbReference type="GO" id="GO:0008800">
    <property type="term" value="F:beta-lactamase activity"/>
    <property type="evidence" value="ECO:0007669"/>
    <property type="project" value="UniProtKB-EC"/>
</dbReference>
<dbReference type="AlphaFoldDB" id="A0A4Q7Z6G2"/>
<evidence type="ECO:0000256" key="7">
    <source>
        <dbReference type="SAM" id="SignalP"/>
    </source>
</evidence>
<dbReference type="SUPFAM" id="SSF56601">
    <property type="entry name" value="beta-lactamase/transpeptidase-like"/>
    <property type="match status" value="1"/>
</dbReference>
<dbReference type="GO" id="GO:0008658">
    <property type="term" value="F:penicillin binding"/>
    <property type="evidence" value="ECO:0007669"/>
    <property type="project" value="InterPro"/>
</dbReference>
<dbReference type="NCBIfam" id="NF012161">
    <property type="entry name" value="bla_class_D_main"/>
    <property type="match status" value="1"/>
</dbReference>
<gene>
    <name evidence="9" type="ORF">EV700_2152</name>
</gene>
<dbReference type="Gene3D" id="3.40.710.10">
    <property type="entry name" value="DD-peptidase/beta-lactamase superfamily"/>
    <property type="match status" value="1"/>
</dbReference>
<keyword evidence="4 7" id="KW-0732">Signal</keyword>
<sequence length="261" mass="29404">MRLSSFLLAALLCLSATARAEDVDIAAAFNRAGMDGTMVITSLGTGRTFSHNDARAATRFPVASTFKILNSLIALEEKAVTPDEVLKWNGHTYDITDWNRDQTLASAFKVSCVWCYQELASRIGNKTYRRYLSKLDYGQLKQPFNTTTFWLDGSLQVSAQDQIRLLRRIYLRSLPFSDASYNTLRQIMLVEQAPTYTLRAKTGWASSATPQTGWYVGYVQTADDVWFFATNLVIHDVKELPLRLSLSREALQLKGILPKPE</sequence>
<dbReference type="PANTHER" id="PTHR30627:SF6">
    <property type="entry name" value="BETA-LACTAMASE YBXI-RELATED"/>
    <property type="match status" value="1"/>
</dbReference>
<feature type="chain" id="PRO_5020443176" description="beta-lactamase" evidence="7">
    <location>
        <begin position="21"/>
        <end position="261"/>
    </location>
</feature>
<dbReference type="InterPro" id="IPR012338">
    <property type="entry name" value="Beta-lactam/transpept-like"/>
</dbReference>
<comment type="catalytic activity">
    <reaction evidence="1">
        <text>a beta-lactam + H2O = a substituted beta-amino acid</text>
        <dbReference type="Rhea" id="RHEA:20401"/>
        <dbReference type="ChEBI" id="CHEBI:15377"/>
        <dbReference type="ChEBI" id="CHEBI:35627"/>
        <dbReference type="ChEBI" id="CHEBI:140347"/>
        <dbReference type="EC" id="3.5.2.6"/>
    </reaction>
</comment>
<reference evidence="9 10" key="1">
    <citation type="submission" date="2019-02" db="EMBL/GenBank/DDBJ databases">
        <title>Genomic Encyclopedia of Type Strains, Phase IV (KMG-IV): sequencing the most valuable type-strain genomes for metagenomic binning, comparative biology and taxonomic classification.</title>
        <authorList>
            <person name="Goeker M."/>
        </authorList>
    </citation>
    <scope>NUCLEOTIDE SEQUENCE [LARGE SCALE GENOMIC DNA]</scope>
    <source>
        <strain evidence="9 10">DSM 105135</strain>
    </source>
</reference>
<protein>
    <recommendedName>
        <fullName evidence="3">beta-lactamase</fullName>
        <ecNumber evidence="3">3.5.2.6</ecNumber>
    </recommendedName>
</protein>
<evidence type="ECO:0000256" key="1">
    <source>
        <dbReference type="ARBA" id="ARBA00001526"/>
    </source>
</evidence>
<organism evidence="9 10">
    <name type="scientific">Fluviicoccus keumensis</name>
    <dbReference type="NCBI Taxonomy" id="1435465"/>
    <lineage>
        <taxon>Bacteria</taxon>
        <taxon>Pseudomonadati</taxon>
        <taxon>Pseudomonadota</taxon>
        <taxon>Gammaproteobacteria</taxon>
        <taxon>Moraxellales</taxon>
        <taxon>Moraxellaceae</taxon>
        <taxon>Fluviicoccus</taxon>
    </lineage>
</organism>
<dbReference type="RefSeq" id="WP_130413560.1">
    <property type="nucleotide sequence ID" value="NZ_SHKX01000012.1"/>
</dbReference>
<feature type="signal peptide" evidence="7">
    <location>
        <begin position="1"/>
        <end position="20"/>
    </location>
</feature>
<evidence type="ECO:0000313" key="10">
    <source>
        <dbReference type="Proteomes" id="UP000292423"/>
    </source>
</evidence>
<dbReference type="GO" id="GO:0071555">
    <property type="term" value="P:cell wall organization"/>
    <property type="evidence" value="ECO:0007669"/>
    <property type="project" value="TreeGrafter"/>
</dbReference>
<dbReference type="GO" id="GO:0046677">
    <property type="term" value="P:response to antibiotic"/>
    <property type="evidence" value="ECO:0007669"/>
    <property type="project" value="UniProtKB-KW"/>
</dbReference>
<feature type="domain" description="Penicillin-binding protein transpeptidase" evidence="8">
    <location>
        <begin position="54"/>
        <end position="232"/>
    </location>
</feature>
<evidence type="ECO:0000256" key="4">
    <source>
        <dbReference type="ARBA" id="ARBA00022729"/>
    </source>
</evidence>
<dbReference type="Pfam" id="PF00905">
    <property type="entry name" value="Transpeptidase"/>
    <property type="match status" value="1"/>
</dbReference>
<dbReference type="OrthoDB" id="9762883at2"/>
<evidence type="ECO:0000256" key="3">
    <source>
        <dbReference type="ARBA" id="ARBA00012865"/>
    </source>
</evidence>
<comment type="caution">
    <text evidence="9">The sequence shown here is derived from an EMBL/GenBank/DDBJ whole genome shotgun (WGS) entry which is preliminary data.</text>
</comment>
<keyword evidence="6" id="KW-0046">Antibiotic resistance</keyword>
<dbReference type="EMBL" id="SHKX01000012">
    <property type="protein sequence ID" value="RZU45333.1"/>
    <property type="molecule type" value="Genomic_DNA"/>
</dbReference>
<evidence type="ECO:0000313" key="9">
    <source>
        <dbReference type="EMBL" id="RZU45333.1"/>
    </source>
</evidence>
<comment type="similarity">
    <text evidence="2">Belongs to the class-D beta-lactamase family.</text>
</comment>
<name>A0A4Q7Z6G2_9GAMM</name>
<accession>A0A4Q7Z6G2</accession>
<dbReference type="PANTHER" id="PTHR30627">
    <property type="entry name" value="PEPTIDOGLYCAN D,D-TRANSPEPTIDASE"/>
    <property type="match status" value="1"/>
</dbReference>
<evidence type="ECO:0000256" key="2">
    <source>
        <dbReference type="ARBA" id="ARBA00007898"/>
    </source>
</evidence>
<dbReference type="InterPro" id="IPR001460">
    <property type="entry name" value="PCN-bd_Tpept"/>
</dbReference>
<evidence type="ECO:0000256" key="6">
    <source>
        <dbReference type="ARBA" id="ARBA00023251"/>
    </source>
</evidence>
<keyword evidence="10" id="KW-1185">Reference proteome</keyword>
<dbReference type="InterPro" id="IPR050515">
    <property type="entry name" value="Beta-lactam/transpept"/>
</dbReference>
<evidence type="ECO:0000256" key="5">
    <source>
        <dbReference type="ARBA" id="ARBA00022801"/>
    </source>
</evidence>
<dbReference type="GO" id="GO:0005886">
    <property type="term" value="C:plasma membrane"/>
    <property type="evidence" value="ECO:0007669"/>
    <property type="project" value="TreeGrafter"/>
</dbReference>
<proteinExistence type="inferred from homology"/>
<keyword evidence="5" id="KW-0378">Hydrolase</keyword>
<evidence type="ECO:0000259" key="8">
    <source>
        <dbReference type="Pfam" id="PF00905"/>
    </source>
</evidence>